<comment type="caution">
    <text evidence="3">The sequence shown here is derived from an EMBL/GenBank/DDBJ whole genome shotgun (WGS) entry which is preliminary data.</text>
</comment>
<evidence type="ECO:0000313" key="4">
    <source>
        <dbReference type="Proteomes" id="UP000541810"/>
    </source>
</evidence>
<dbReference type="Pfam" id="PF00346">
    <property type="entry name" value="Complex1_49kDa"/>
    <property type="match status" value="1"/>
</dbReference>
<reference evidence="3 4" key="1">
    <citation type="submission" date="2020-08" db="EMBL/GenBank/DDBJ databases">
        <title>Genomic Encyclopedia of Type Strains, Phase IV (KMG-IV): sequencing the most valuable type-strain genomes for metagenomic binning, comparative biology and taxonomic classification.</title>
        <authorList>
            <person name="Goeker M."/>
        </authorList>
    </citation>
    <scope>NUCLEOTIDE SEQUENCE [LARGE SCALE GENOMIC DNA]</scope>
    <source>
        <strain evidence="3 4">DSM 103725</strain>
    </source>
</reference>
<dbReference type="GO" id="GO:0051287">
    <property type="term" value="F:NAD binding"/>
    <property type="evidence" value="ECO:0007669"/>
    <property type="project" value="InterPro"/>
</dbReference>
<keyword evidence="1" id="KW-0520">NAD</keyword>
<dbReference type="SUPFAM" id="SSF56762">
    <property type="entry name" value="HydB/Nqo4-like"/>
    <property type="match status" value="1"/>
</dbReference>
<dbReference type="NCBIfam" id="NF004739">
    <property type="entry name" value="PRK06075.1"/>
    <property type="match status" value="1"/>
</dbReference>
<dbReference type="PANTHER" id="PTHR11993">
    <property type="entry name" value="NADH-UBIQUINONE OXIDOREDUCTASE 49 KDA SUBUNIT"/>
    <property type="match status" value="1"/>
</dbReference>
<keyword evidence="4" id="KW-1185">Reference proteome</keyword>
<accession>A0A7X0LLY2</accession>
<sequence>MPYDLKPIDLDVETTPYLDDPLRPGGLGRDEVPGGDNRWTLNFGPQHPATHTTLRMVMELDGERVARITPHIGYLHSGFEKLGEALDYNQYVTIVSRMDYVSPINNDISWHHAVEKLFDIDITPRCKAVRTIMAELGRIQNHLLGVGAAALDLGAFTGFLYGFNEREAIMDVVDYISGQRFHPDYTRVGGAMADLPDEEVFKTMVKSIIREKLPPAIDDLAGMLNKNRIFRDRTEGIGVITKEEAINWSCSGPVARASGVMRDVRKDNPYLCYADNWDGQGAPGVKFKVPVATTGDVLGRYLIRLEEIRQSMHIIEQLIDHIPGGPMNTWADGKMIKPPKAEVYGSIEGLIEHFQLVMTNRKWKAPINEVYAATETANGEHGFYIVSDGGPHPWRVKHRACSFIHFSLMAKMLEGHLLSDAVAVLGSLNIIAAELDR</sequence>
<protein>
    <recommendedName>
        <fullName evidence="1">NADH-quinone oxidoreductase subunit D</fullName>
        <ecNumber evidence="1">7.1.1.-</ecNumber>
    </recommendedName>
    <alternativeName>
        <fullName evidence="1">NADH dehydrogenase I subunit D</fullName>
    </alternativeName>
    <alternativeName>
        <fullName evidence="1">NDH-1 subunit D</fullName>
    </alternativeName>
</protein>
<keyword evidence="1" id="KW-0874">Quinone</keyword>
<name>A0A7X0LLY2_9BACT</name>
<comment type="subunit">
    <text evidence="1">NDH-1 is composed of 14 different subunits. Subunits NuoB, C, D, E, F, and G constitute the peripheral sector of the complex.</text>
</comment>
<dbReference type="GO" id="GO:0005886">
    <property type="term" value="C:plasma membrane"/>
    <property type="evidence" value="ECO:0007669"/>
    <property type="project" value="UniProtKB-SubCell"/>
</dbReference>
<feature type="domain" description="NADH-quinone oxidoreductase subunit D" evidence="2">
    <location>
        <begin position="152"/>
        <end position="437"/>
    </location>
</feature>
<dbReference type="AlphaFoldDB" id="A0A7X0LLY2"/>
<comment type="catalytic activity">
    <reaction evidence="1">
        <text>a quinone + NADH + 5 H(+)(in) = a quinol + NAD(+) + 4 H(+)(out)</text>
        <dbReference type="Rhea" id="RHEA:57888"/>
        <dbReference type="ChEBI" id="CHEBI:15378"/>
        <dbReference type="ChEBI" id="CHEBI:24646"/>
        <dbReference type="ChEBI" id="CHEBI:57540"/>
        <dbReference type="ChEBI" id="CHEBI:57945"/>
        <dbReference type="ChEBI" id="CHEBI:132124"/>
    </reaction>
</comment>
<comment type="function">
    <text evidence="1">NDH-1 shuttles electrons from NADH, via FMN and iron-sulfur (Fe-S) centers, to quinones in the respiratory chain. The immediate electron acceptor for the enzyme in this species is believed to be ubiquinone. Couples the redox reaction to proton translocation (for every two electrons transferred, four hydrogen ions are translocated across the cytoplasmic membrane), and thus conserves the redox energy in a proton gradient.</text>
</comment>
<keyword evidence="1" id="KW-1003">Cell membrane</keyword>
<dbReference type="InterPro" id="IPR001135">
    <property type="entry name" value="NADH_Q_OxRdtase_suD"/>
</dbReference>
<comment type="similarity">
    <text evidence="1">Belongs to the complex I 49 kDa subunit family.</text>
</comment>
<dbReference type="Gene3D" id="1.10.645.10">
    <property type="entry name" value="Cytochrome-c3 Hydrogenase, chain B"/>
    <property type="match status" value="1"/>
</dbReference>
<dbReference type="EC" id="7.1.1.-" evidence="1"/>
<dbReference type="HAMAP" id="MF_01358">
    <property type="entry name" value="NDH1_NuoD"/>
    <property type="match status" value="1"/>
</dbReference>
<dbReference type="PANTHER" id="PTHR11993:SF10">
    <property type="entry name" value="NADH DEHYDROGENASE [UBIQUINONE] IRON-SULFUR PROTEIN 2, MITOCHONDRIAL"/>
    <property type="match status" value="1"/>
</dbReference>
<dbReference type="GO" id="GO:0050136">
    <property type="term" value="F:NADH dehydrogenase (quinone) (non-electrogenic) activity"/>
    <property type="evidence" value="ECO:0007669"/>
    <property type="project" value="UniProtKB-UniRule"/>
</dbReference>
<evidence type="ECO:0000256" key="1">
    <source>
        <dbReference type="HAMAP-Rule" id="MF_01358"/>
    </source>
</evidence>
<dbReference type="InterPro" id="IPR029014">
    <property type="entry name" value="NiFe-Hase_large"/>
</dbReference>
<keyword evidence="1" id="KW-1278">Translocase</keyword>
<proteinExistence type="inferred from homology"/>
<keyword evidence="1" id="KW-0472">Membrane</keyword>
<dbReference type="RefSeq" id="WP_184678957.1">
    <property type="nucleotide sequence ID" value="NZ_JACHGY010000001.1"/>
</dbReference>
<dbReference type="Proteomes" id="UP000541810">
    <property type="component" value="Unassembled WGS sequence"/>
</dbReference>
<evidence type="ECO:0000259" key="2">
    <source>
        <dbReference type="Pfam" id="PF00346"/>
    </source>
</evidence>
<comment type="subcellular location">
    <subcellularLocation>
        <location evidence="1">Cell membrane</location>
        <topology evidence="1">Peripheral membrane protein</topology>
        <orientation evidence="1">Cytoplasmic side</orientation>
    </subcellularLocation>
</comment>
<keyword evidence="1" id="KW-0813">Transport</keyword>
<keyword evidence="1" id="KW-0830">Ubiquinone</keyword>
<dbReference type="EMBL" id="JACHGY010000001">
    <property type="protein sequence ID" value="MBB6431492.1"/>
    <property type="molecule type" value="Genomic_DNA"/>
</dbReference>
<dbReference type="GO" id="GO:0048038">
    <property type="term" value="F:quinone binding"/>
    <property type="evidence" value="ECO:0007669"/>
    <property type="project" value="UniProtKB-KW"/>
</dbReference>
<organism evidence="3 4">
    <name type="scientific">Algisphaera agarilytica</name>
    <dbReference type="NCBI Taxonomy" id="1385975"/>
    <lineage>
        <taxon>Bacteria</taxon>
        <taxon>Pseudomonadati</taxon>
        <taxon>Planctomycetota</taxon>
        <taxon>Phycisphaerae</taxon>
        <taxon>Phycisphaerales</taxon>
        <taxon>Phycisphaeraceae</taxon>
        <taxon>Algisphaera</taxon>
    </lineage>
</organism>
<evidence type="ECO:0000313" key="3">
    <source>
        <dbReference type="EMBL" id="MBB6431492.1"/>
    </source>
</evidence>
<dbReference type="InterPro" id="IPR022885">
    <property type="entry name" value="NDH1_su_D/H"/>
</dbReference>
<gene>
    <name evidence="1" type="primary">nuoD</name>
    <name evidence="3" type="ORF">HNQ40_003298</name>
</gene>